<organism evidence="4 5">
    <name type="scientific">Lapidilactobacillus achengensis</name>
    <dbReference type="NCBI Taxonomy" id="2486000"/>
    <lineage>
        <taxon>Bacteria</taxon>
        <taxon>Bacillati</taxon>
        <taxon>Bacillota</taxon>
        <taxon>Bacilli</taxon>
        <taxon>Lactobacillales</taxon>
        <taxon>Lactobacillaceae</taxon>
        <taxon>Lapidilactobacillus</taxon>
    </lineage>
</organism>
<dbReference type="Gene3D" id="3.40.640.10">
    <property type="entry name" value="Type I PLP-dependent aspartate aminotransferase-like (Major domain)"/>
    <property type="match status" value="1"/>
</dbReference>
<reference evidence="5" key="1">
    <citation type="journal article" date="2019" name="Int. J. Syst. Evol. Microbiol.">
        <title>The Global Catalogue of Microorganisms (GCM) 10K type strain sequencing project: providing services to taxonomists for standard genome sequencing and annotation.</title>
        <authorList>
            <consortium name="The Broad Institute Genomics Platform"/>
            <consortium name="The Broad Institute Genome Sequencing Center for Infectious Disease"/>
            <person name="Wu L."/>
            <person name="Ma J."/>
        </authorList>
    </citation>
    <scope>NUCLEOTIDE SEQUENCE [LARGE SCALE GENOMIC DNA]</scope>
    <source>
        <strain evidence="5">CCM 8897</strain>
    </source>
</reference>
<evidence type="ECO:0000256" key="2">
    <source>
        <dbReference type="ARBA" id="ARBA00022898"/>
    </source>
</evidence>
<dbReference type="InterPro" id="IPR016454">
    <property type="entry name" value="Cysteine_dSase"/>
</dbReference>
<dbReference type="PANTHER" id="PTHR11601:SF36">
    <property type="entry name" value="CYSTEINE DESULFURASE NIFS-RELATED"/>
    <property type="match status" value="1"/>
</dbReference>
<dbReference type="InterPro" id="IPR015421">
    <property type="entry name" value="PyrdxlP-dep_Trfase_major"/>
</dbReference>
<dbReference type="Proteomes" id="UP001596310">
    <property type="component" value="Unassembled WGS sequence"/>
</dbReference>
<comment type="caution">
    <text evidence="4">The sequence shown here is derived from an EMBL/GenBank/DDBJ whole genome shotgun (WGS) entry which is preliminary data.</text>
</comment>
<dbReference type="InterPro" id="IPR015422">
    <property type="entry name" value="PyrdxlP-dep_Trfase_small"/>
</dbReference>
<keyword evidence="2" id="KW-0663">Pyridoxal phosphate</keyword>
<dbReference type="RefSeq" id="WP_125601372.1">
    <property type="nucleotide sequence ID" value="NZ_JBHSSM010000009.1"/>
</dbReference>
<proteinExistence type="predicted"/>
<dbReference type="PANTHER" id="PTHR11601">
    <property type="entry name" value="CYSTEINE DESULFURYLASE FAMILY MEMBER"/>
    <property type="match status" value="1"/>
</dbReference>
<gene>
    <name evidence="4" type="ORF">ACFQHW_03060</name>
</gene>
<dbReference type="Pfam" id="PF00266">
    <property type="entry name" value="Aminotran_5"/>
    <property type="match status" value="1"/>
</dbReference>
<comment type="cofactor">
    <cofactor evidence="1">
        <name>pyridoxal 5'-phosphate</name>
        <dbReference type="ChEBI" id="CHEBI:597326"/>
    </cofactor>
</comment>
<evidence type="ECO:0000313" key="5">
    <source>
        <dbReference type="Proteomes" id="UP001596310"/>
    </source>
</evidence>
<dbReference type="Gene3D" id="1.10.260.50">
    <property type="match status" value="1"/>
</dbReference>
<feature type="domain" description="Aminotransferase class V" evidence="3">
    <location>
        <begin position="2"/>
        <end position="357"/>
    </location>
</feature>
<keyword evidence="5" id="KW-1185">Reference proteome</keyword>
<dbReference type="PIRSF" id="PIRSF005572">
    <property type="entry name" value="NifS"/>
    <property type="match status" value="1"/>
</dbReference>
<accession>A0ABW1UKT3</accession>
<dbReference type="Gene3D" id="3.90.1150.10">
    <property type="entry name" value="Aspartate Aminotransferase, domain 1"/>
    <property type="match status" value="1"/>
</dbReference>
<sequence length="366" mass="38326">MIYFDHAATTAMSSAALTVYQRVAQDFYANSESLHQAGTAAGQLIQEAQQQLGQLLNVSGEGLIFTSGGTQANHLGITSLAHGTKKKQILVSPLEHASVYQILDYLSTHEAYQIQRLPVDSAGHVTPASLTAALTPETGLIVIQATNPITGICQPLPALAAVAQAAGVPLFVDAVQAVGKLPLELTQVAGFSASAHKFNGPKGCGLLYLAPTALASGPFHPVFQQHGFLPGTLDTPAIVSMVAALALNCQDQPAAYRQLARLKEYLLTHLPAAFTPVAPTAEFPGICGLLLPHHPGQEVATILGQQGICLSTVSACSLKDPRPDPTLRALGYSAEEADRFLRVSFGPENTTAEIDQLVAALATQAC</sequence>
<dbReference type="EMBL" id="JBHSSM010000009">
    <property type="protein sequence ID" value="MFC6314544.1"/>
    <property type="molecule type" value="Genomic_DNA"/>
</dbReference>
<dbReference type="SUPFAM" id="SSF53383">
    <property type="entry name" value="PLP-dependent transferases"/>
    <property type="match status" value="1"/>
</dbReference>
<dbReference type="InterPro" id="IPR000192">
    <property type="entry name" value="Aminotrans_V_dom"/>
</dbReference>
<evidence type="ECO:0000259" key="3">
    <source>
        <dbReference type="Pfam" id="PF00266"/>
    </source>
</evidence>
<name>A0ABW1UKT3_9LACO</name>
<evidence type="ECO:0000256" key="1">
    <source>
        <dbReference type="ARBA" id="ARBA00001933"/>
    </source>
</evidence>
<dbReference type="InterPro" id="IPR015424">
    <property type="entry name" value="PyrdxlP-dep_Trfase"/>
</dbReference>
<protein>
    <submittedName>
        <fullName evidence="4">Cysteine desulfurase family protein</fullName>
    </submittedName>
</protein>
<evidence type="ECO:0000313" key="4">
    <source>
        <dbReference type="EMBL" id="MFC6314544.1"/>
    </source>
</evidence>